<keyword evidence="9 16" id="KW-0675">Receptor</keyword>
<dbReference type="OrthoDB" id="8671598at2"/>
<keyword evidence="8 11" id="KW-0472">Membrane</keyword>
<dbReference type="Pfam" id="PF00593">
    <property type="entry name" value="TonB_dep_Rec_b-barrel"/>
    <property type="match status" value="1"/>
</dbReference>
<dbReference type="PANTHER" id="PTHR30069">
    <property type="entry name" value="TONB-DEPENDENT OUTER MEMBRANE RECEPTOR"/>
    <property type="match status" value="1"/>
</dbReference>
<dbReference type="Gene3D" id="2.170.130.10">
    <property type="entry name" value="TonB-dependent receptor, plug domain"/>
    <property type="match status" value="1"/>
</dbReference>
<evidence type="ECO:0000256" key="1">
    <source>
        <dbReference type="ARBA" id="ARBA00004571"/>
    </source>
</evidence>
<evidence type="ECO:0000256" key="5">
    <source>
        <dbReference type="ARBA" id="ARBA00022692"/>
    </source>
</evidence>
<comment type="similarity">
    <text evidence="2 11 12">Belongs to the TonB-dependent receptor family.</text>
</comment>
<keyword evidence="5 11" id="KW-0812">Transmembrane</keyword>
<evidence type="ECO:0000256" key="11">
    <source>
        <dbReference type="PROSITE-ProRule" id="PRU01360"/>
    </source>
</evidence>
<keyword evidence="4 11" id="KW-1134">Transmembrane beta strand</keyword>
<evidence type="ECO:0000256" key="4">
    <source>
        <dbReference type="ARBA" id="ARBA00022452"/>
    </source>
</evidence>
<dbReference type="Pfam" id="PF07715">
    <property type="entry name" value="Plug"/>
    <property type="match status" value="1"/>
</dbReference>
<evidence type="ECO:0000256" key="10">
    <source>
        <dbReference type="ARBA" id="ARBA00023237"/>
    </source>
</evidence>
<dbReference type="InterPro" id="IPR036942">
    <property type="entry name" value="Beta-barrel_TonB_sf"/>
</dbReference>
<keyword evidence="6" id="KW-0732">Signal</keyword>
<dbReference type="Gene3D" id="2.40.170.20">
    <property type="entry name" value="TonB-dependent receptor, beta-barrel domain"/>
    <property type="match status" value="1"/>
</dbReference>
<name>A0A6M4A043_9BURK</name>
<feature type="domain" description="TonB-dependent receptor-like beta-barrel" evidence="14">
    <location>
        <begin position="310"/>
        <end position="721"/>
    </location>
</feature>
<dbReference type="CDD" id="cd01347">
    <property type="entry name" value="ligand_gated_channel"/>
    <property type="match status" value="1"/>
</dbReference>
<sequence length="759" mass="82431">MISNFRLNTLALAIGSAFCSGFCIPLLAYAQTGLPSESVKREADALTLDAKPNAAAKEVPVKDGIQNVTISGGRQSDTDVRRQSIAGKMIFGREELDRSGDSSIGEILKRLPGVTIGGRAGRGGDIRMRGMGSGYTQILINGERAPRGFSMDSLSPDQVERIEVMRGPVAEYSTQAIAGTINVVLREEFKQKDVELKLSESFEQGRGAPNISFTYPGHAGEFSYALSGSVYRNQQRDEVATHNTQSDSQGQISLEQDITDETTRHTNGIQFTPRFSYRFEGGDTLMFQPFIMNSRSDSRTRSELLQTPGTQAEYVNASAVASAENSLARGFANWQHKSADNAKFNLKLGGALGQMDSSSLRNQYDAGGKLLNTISDLNNTRDSSLNAGAKYSRPLGESHTLAAGLELESGERSQTRGSLNNGMPQFADSGDNLNASTRRIAAFVQDEFDIDAQWSAYAGLRWEGIRTASTTSGASSQTVGNASAVWSPVLHAVWRIPGASKDQIRASVTRSYRAPTLNDLIATPSISSLNSPTKPDRTGNPALKPELSTGLDLSYEHYLTRAGIVSANLFVRSIDQLIRRRTQLLDTASGPRWVSSPLNLGHATTSGVELEAKFQFQEFFPEGPAIDFRSNYSHFWSKVDDIRGPDNRLDQQPAQTANLGLDYRASGLPLTLGGSLNWTPAYETQSSDTQLSITGVKRQLDLYGLWKFSPAVQLRLSANNLLADDSLSGSVVTTGGVNQQSIVSARTYATWTIRLEIKI</sequence>
<evidence type="ECO:0000313" key="16">
    <source>
        <dbReference type="EMBL" id="QJQ04726.1"/>
    </source>
</evidence>
<reference evidence="16 17" key="1">
    <citation type="journal article" date="2019" name="Int. J. Syst. Evol. Microbiol.">
        <title>Undibacterium piscinae sp. nov., isolated from Korean shiner intestine.</title>
        <authorList>
            <person name="Lee S.Y."/>
            <person name="Kang W."/>
            <person name="Kim P.S."/>
            <person name="Kim H.S."/>
            <person name="Sung H."/>
            <person name="Shin N.R."/>
            <person name="Whon T.W."/>
            <person name="Yun J.H."/>
            <person name="Lee J.Y."/>
            <person name="Lee J.Y."/>
            <person name="Jung M.J."/>
            <person name="Jeong Y.S."/>
            <person name="Tak E.J."/>
            <person name="Han J.E."/>
            <person name="Hyun D.W."/>
            <person name="Kang M.S."/>
            <person name="Lee K.E."/>
            <person name="Lee B.H."/>
            <person name="Bae J.W."/>
        </authorList>
    </citation>
    <scope>NUCLEOTIDE SEQUENCE [LARGE SCALE GENOMIC DNA]</scope>
    <source>
        <strain evidence="16 17">S11R28</strain>
    </source>
</reference>
<dbReference type="GO" id="GO:0009279">
    <property type="term" value="C:cell outer membrane"/>
    <property type="evidence" value="ECO:0007669"/>
    <property type="project" value="UniProtKB-SubCell"/>
</dbReference>
<keyword evidence="17" id="KW-1185">Reference proteome</keyword>
<protein>
    <submittedName>
        <fullName evidence="16">TonB-dependent receptor</fullName>
    </submittedName>
</protein>
<dbReference type="InterPro" id="IPR037066">
    <property type="entry name" value="Plug_dom_sf"/>
</dbReference>
<keyword evidence="10 11" id="KW-0998">Cell outer membrane</keyword>
<dbReference type="Proteomes" id="UP000274350">
    <property type="component" value="Chromosome"/>
</dbReference>
<evidence type="ECO:0000259" key="14">
    <source>
        <dbReference type="Pfam" id="PF00593"/>
    </source>
</evidence>
<evidence type="ECO:0000256" key="12">
    <source>
        <dbReference type="RuleBase" id="RU003357"/>
    </source>
</evidence>
<dbReference type="GO" id="GO:0015344">
    <property type="term" value="F:siderophore uptake transmembrane transporter activity"/>
    <property type="evidence" value="ECO:0007669"/>
    <property type="project" value="TreeGrafter"/>
</dbReference>
<dbReference type="GO" id="GO:0044718">
    <property type="term" value="P:siderophore transmembrane transport"/>
    <property type="evidence" value="ECO:0007669"/>
    <property type="project" value="TreeGrafter"/>
</dbReference>
<dbReference type="PANTHER" id="PTHR30069:SF29">
    <property type="entry name" value="HEMOGLOBIN AND HEMOGLOBIN-HAPTOGLOBIN-BINDING PROTEIN 1-RELATED"/>
    <property type="match status" value="1"/>
</dbReference>
<keyword evidence="3 11" id="KW-0813">Transport</keyword>
<evidence type="ECO:0000256" key="6">
    <source>
        <dbReference type="ARBA" id="ARBA00022729"/>
    </source>
</evidence>
<feature type="region of interest" description="Disordered" evidence="13">
    <location>
        <begin position="406"/>
        <end position="431"/>
    </location>
</feature>
<dbReference type="InterPro" id="IPR039426">
    <property type="entry name" value="TonB-dep_rcpt-like"/>
</dbReference>
<evidence type="ECO:0000256" key="3">
    <source>
        <dbReference type="ARBA" id="ARBA00022448"/>
    </source>
</evidence>
<evidence type="ECO:0000256" key="8">
    <source>
        <dbReference type="ARBA" id="ARBA00023136"/>
    </source>
</evidence>
<dbReference type="KEGG" id="upi:EJG51_001390"/>
<evidence type="ECO:0000313" key="17">
    <source>
        <dbReference type="Proteomes" id="UP000274350"/>
    </source>
</evidence>
<keyword evidence="7 12" id="KW-0798">TonB box</keyword>
<evidence type="ECO:0000256" key="9">
    <source>
        <dbReference type="ARBA" id="ARBA00023170"/>
    </source>
</evidence>
<evidence type="ECO:0000256" key="13">
    <source>
        <dbReference type="SAM" id="MobiDB-lite"/>
    </source>
</evidence>
<accession>A0A6M4A043</accession>
<evidence type="ECO:0000259" key="15">
    <source>
        <dbReference type="Pfam" id="PF07715"/>
    </source>
</evidence>
<proteinExistence type="inferred from homology"/>
<comment type="subcellular location">
    <subcellularLocation>
        <location evidence="1 11">Cell outer membrane</location>
        <topology evidence="1 11">Multi-pass membrane protein</topology>
    </subcellularLocation>
</comment>
<dbReference type="EMBL" id="CP051152">
    <property type="protein sequence ID" value="QJQ04726.1"/>
    <property type="molecule type" value="Genomic_DNA"/>
</dbReference>
<organism evidence="16 17">
    <name type="scientific">Undibacterium piscinae</name>
    <dbReference type="NCBI Taxonomy" id="2495591"/>
    <lineage>
        <taxon>Bacteria</taxon>
        <taxon>Pseudomonadati</taxon>
        <taxon>Pseudomonadota</taxon>
        <taxon>Betaproteobacteria</taxon>
        <taxon>Burkholderiales</taxon>
        <taxon>Oxalobacteraceae</taxon>
        <taxon>Undibacterium</taxon>
    </lineage>
</organism>
<evidence type="ECO:0000256" key="7">
    <source>
        <dbReference type="ARBA" id="ARBA00023077"/>
    </source>
</evidence>
<dbReference type="AlphaFoldDB" id="A0A6M4A043"/>
<dbReference type="InterPro" id="IPR012910">
    <property type="entry name" value="Plug_dom"/>
</dbReference>
<feature type="domain" description="TonB-dependent receptor plug" evidence="15">
    <location>
        <begin position="90"/>
        <end position="180"/>
    </location>
</feature>
<dbReference type="InterPro" id="IPR000531">
    <property type="entry name" value="Beta-barrel_TonB"/>
</dbReference>
<dbReference type="SUPFAM" id="SSF56935">
    <property type="entry name" value="Porins"/>
    <property type="match status" value="1"/>
</dbReference>
<gene>
    <name evidence="16" type="ORF">EJG51_001390</name>
</gene>
<dbReference type="PROSITE" id="PS52016">
    <property type="entry name" value="TONB_DEPENDENT_REC_3"/>
    <property type="match status" value="1"/>
</dbReference>
<evidence type="ECO:0000256" key="2">
    <source>
        <dbReference type="ARBA" id="ARBA00009810"/>
    </source>
</evidence>